<evidence type="ECO:0000256" key="2">
    <source>
        <dbReference type="ARBA" id="ARBA00004167"/>
    </source>
</evidence>
<feature type="transmembrane region" description="Helical" evidence="16">
    <location>
        <begin position="70"/>
        <end position="93"/>
    </location>
</feature>
<keyword evidence="17" id="KW-0732">Signal</keyword>
<dbReference type="InterPro" id="IPR053238">
    <property type="entry name" value="RING-H2_zinc_finger"/>
</dbReference>
<keyword evidence="5" id="KW-0808">Transferase</keyword>
<reference evidence="19" key="1">
    <citation type="submission" date="2023-07" db="EMBL/GenBank/DDBJ databases">
        <title>A chromosome-level genome assembly of Lolium multiflorum.</title>
        <authorList>
            <person name="Chen Y."/>
            <person name="Copetti D."/>
            <person name="Kolliker R."/>
            <person name="Studer B."/>
        </authorList>
    </citation>
    <scope>NUCLEOTIDE SEQUENCE</scope>
    <source>
        <strain evidence="19">02402/16</strain>
        <tissue evidence="19">Leaf</tissue>
    </source>
</reference>
<dbReference type="AlphaFoldDB" id="A0AAD8SCI9"/>
<gene>
    <name evidence="19" type="ORF">QYE76_067506</name>
</gene>
<dbReference type="CDD" id="cd16461">
    <property type="entry name" value="RING-H2_EL5-like"/>
    <property type="match status" value="1"/>
</dbReference>
<proteinExistence type="inferred from homology"/>
<feature type="compositionally biased region" description="Basic and acidic residues" evidence="15">
    <location>
        <begin position="254"/>
        <end position="265"/>
    </location>
</feature>
<dbReference type="EC" id="2.3.2.27" evidence="4"/>
<keyword evidence="8 14" id="KW-0863">Zinc-finger</keyword>
<keyword evidence="9" id="KW-0833">Ubl conjugation pathway</keyword>
<evidence type="ECO:0000313" key="19">
    <source>
        <dbReference type="EMBL" id="KAK1649701.1"/>
    </source>
</evidence>
<dbReference type="InterPro" id="IPR001841">
    <property type="entry name" value="Znf_RING"/>
</dbReference>
<evidence type="ECO:0000256" key="11">
    <source>
        <dbReference type="ARBA" id="ARBA00022989"/>
    </source>
</evidence>
<feature type="region of interest" description="Disordered" evidence="15">
    <location>
        <begin position="244"/>
        <end position="265"/>
    </location>
</feature>
<evidence type="ECO:0000256" key="6">
    <source>
        <dbReference type="ARBA" id="ARBA00022692"/>
    </source>
</evidence>
<keyword evidence="20" id="KW-1185">Reference proteome</keyword>
<comment type="subcellular location">
    <subcellularLocation>
        <location evidence="2">Membrane</location>
        <topology evidence="2">Single-pass membrane protein</topology>
    </subcellularLocation>
</comment>
<evidence type="ECO:0000256" key="5">
    <source>
        <dbReference type="ARBA" id="ARBA00022679"/>
    </source>
</evidence>
<evidence type="ECO:0000256" key="1">
    <source>
        <dbReference type="ARBA" id="ARBA00000900"/>
    </source>
</evidence>
<keyword evidence="11 16" id="KW-1133">Transmembrane helix</keyword>
<feature type="chain" id="PRO_5042128364" description="RING-type E3 ubiquitin transferase" evidence="17">
    <location>
        <begin position="34"/>
        <end position="413"/>
    </location>
</feature>
<dbReference type="InterPro" id="IPR013083">
    <property type="entry name" value="Znf_RING/FYVE/PHD"/>
</dbReference>
<evidence type="ECO:0000256" key="16">
    <source>
        <dbReference type="SAM" id="Phobius"/>
    </source>
</evidence>
<evidence type="ECO:0000256" key="15">
    <source>
        <dbReference type="SAM" id="MobiDB-lite"/>
    </source>
</evidence>
<evidence type="ECO:0000256" key="9">
    <source>
        <dbReference type="ARBA" id="ARBA00022786"/>
    </source>
</evidence>
<dbReference type="Pfam" id="PF13639">
    <property type="entry name" value="zf-RING_2"/>
    <property type="match status" value="1"/>
</dbReference>
<comment type="pathway">
    <text evidence="3">Protein modification; protein ubiquitination.</text>
</comment>
<keyword evidence="7" id="KW-0479">Metal-binding</keyword>
<evidence type="ECO:0000256" key="17">
    <source>
        <dbReference type="SAM" id="SignalP"/>
    </source>
</evidence>
<dbReference type="Proteomes" id="UP001231189">
    <property type="component" value="Unassembled WGS sequence"/>
</dbReference>
<evidence type="ECO:0000256" key="13">
    <source>
        <dbReference type="ARBA" id="ARBA00024209"/>
    </source>
</evidence>
<dbReference type="Gene3D" id="3.30.40.10">
    <property type="entry name" value="Zinc/RING finger domain, C3HC4 (zinc finger)"/>
    <property type="match status" value="1"/>
</dbReference>
<comment type="caution">
    <text evidence="19">The sequence shown here is derived from an EMBL/GenBank/DDBJ whole genome shotgun (WGS) entry which is preliminary data.</text>
</comment>
<dbReference type="GO" id="GO:0008270">
    <property type="term" value="F:zinc ion binding"/>
    <property type="evidence" value="ECO:0007669"/>
    <property type="project" value="UniProtKB-KW"/>
</dbReference>
<dbReference type="PANTHER" id="PTHR14155:SF561">
    <property type="entry name" value="RING-TYPE DOMAIN-CONTAINING PROTEIN"/>
    <property type="match status" value="1"/>
</dbReference>
<evidence type="ECO:0000256" key="3">
    <source>
        <dbReference type="ARBA" id="ARBA00004906"/>
    </source>
</evidence>
<keyword evidence="6 16" id="KW-0812">Transmembrane</keyword>
<evidence type="ECO:0000313" key="20">
    <source>
        <dbReference type="Proteomes" id="UP001231189"/>
    </source>
</evidence>
<organism evidence="19 20">
    <name type="scientific">Lolium multiflorum</name>
    <name type="common">Italian ryegrass</name>
    <name type="synonym">Lolium perenne subsp. multiflorum</name>
    <dbReference type="NCBI Taxonomy" id="4521"/>
    <lineage>
        <taxon>Eukaryota</taxon>
        <taxon>Viridiplantae</taxon>
        <taxon>Streptophyta</taxon>
        <taxon>Embryophyta</taxon>
        <taxon>Tracheophyta</taxon>
        <taxon>Spermatophyta</taxon>
        <taxon>Magnoliopsida</taxon>
        <taxon>Liliopsida</taxon>
        <taxon>Poales</taxon>
        <taxon>Poaceae</taxon>
        <taxon>BOP clade</taxon>
        <taxon>Pooideae</taxon>
        <taxon>Poodae</taxon>
        <taxon>Poeae</taxon>
        <taxon>Poeae Chloroplast Group 2 (Poeae type)</taxon>
        <taxon>Loliodinae</taxon>
        <taxon>Loliinae</taxon>
        <taxon>Lolium</taxon>
    </lineage>
</organism>
<feature type="signal peptide" evidence="17">
    <location>
        <begin position="1"/>
        <end position="33"/>
    </location>
</feature>
<name>A0AAD8SCI9_LOLMU</name>
<keyword evidence="10" id="KW-0862">Zinc</keyword>
<keyword evidence="12 16" id="KW-0472">Membrane</keyword>
<dbReference type="GO" id="GO:0016020">
    <property type="term" value="C:membrane"/>
    <property type="evidence" value="ECO:0007669"/>
    <property type="project" value="UniProtKB-SubCell"/>
</dbReference>
<evidence type="ECO:0000259" key="18">
    <source>
        <dbReference type="PROSITE" id="PS50089"/>
    </source>
</evidence>
<comment type="catalytic activity">
    <reaction evidence="1">
        <text>S-ubiquitinyl-[E2 ubiquitin-conjugating enzyme]-L-cysteine + [acceptor protein]-L-lysine = [E2 ubiquitin-conjugating enzyme]-L-cysteine + N(6)-ubiquitinyl-[acceptor protein]-L-lysine.</text>
        <dbReference type="EC" id="2.3.2.27"/>
    </reaction>
</comment>
<evidence type="ECO:0000256" key="8">
    <source>
        <dbReference type="ARBA" id="ARBA00022771"/>
    </source>
</evidence>
<accession>A0AAD8SCI9</accession>
<dbReference type="SMART" id="SM00184">
    <property type="entry name" value="RING"/>
    <property type="match status" value="1"/>
</dbReference>
<comment type="similarity">
    <text evidence="13">Belongs to the RING-type zinc finger family. ATL subfamily.</text>
</comment>
<feature type="domain" description="RING-type" evidence="18">
    <location>
        <begin position="166"/>
        <end position="209"/>
    </location>
</feature>
<dbReference type="PROSITE" id="PS50089">
    <property type="entry name" value="ZF_RING_2"/>
    <property type="match status" value="1"/>
</dbReference>
<dbReference type="PANTHER" id="PTHR14155">
    <property type="entry name" value="RING FINGER DOMAIN-CONTAINING"/>
    <property type="match status" value="1"/>
</dbReference>
<dbReference type="EMBL" id="JAUUTY010000004">
    <property type="protein sequence ID" value="KAK1649701.1"/>
    <property type="molecule type" value="Genomic_DNA"/>
</dbReference>
<evidence type="ECO:0000256" key="12">
    <source>
        <dbReference type="ARBA" id="ARBA00023136"/>
    </source>
</evidence>
<protein>
    <recommendedName>
        <fullName evidence="4">RING-type E3 ubiquitin transferase</fullName>
        <ecNumber evidence="4">2.3.2.27</ecNumber>
    </recommendedName>
</protein>
<dbReference type="SUPFAM" id="SSF57850">
    <property type="entry name" value="RING/U-box"/>
    <property type="match status" value="1"/>
</dbReference>
<dbReference type="GO" id="GO:0061630">
    <property type="term" value="F:ubiquitin protein ligase activity"/>
    <property type="evidence" value="ECO:0007669"/>
    <property type="project" value="UniProtKB-EC"/>
</dbReference>
<evidence type="ECO:0000256" key="10">
    <source>
        <dbReference type="ARBA" id="ARBA00022833"/>
    </source>
</evidence>
<sequence length="413" mass="43441">MAPTPLSTTWIHRRRPFLRPLVLVLAGIQPAFSQSIFTPPTDGATFIDALTPPPPPPAAAGGLGSGTFNVATSILFVGVIVALFLVGFFSAYLRRCADAATGGQRGRGGAANANAAVAAAAAAAFSSGVNRSRRNPGLGVAAMEALPVLTYARARAVKAGRGALECAVCLAEFAEDGEKLRLLPGCCHVFHAACIDVWLAAHVTCPVCRADLADPAVAAAGHVLVADLAAQAETSDHTVVNVEPSHPMAEEDTTSDRHQETAEERVDRFTLRLPERLRREIEEAKRLRRAMSAVTAATAASASSGRWVPSALRTMSAARSSRRWSALFRAMSGPRRSEVGGSDRRVAPLQSNATGDNVEVVVVQDDAGQTDKYYAHSLTFAGFVMDGDVAAGDWNPEVFQVSSTISAEAASQR</sequence>
<evidence type="ECO:0000256" key="7">
    <source>
        <dbReference type="ARBA" id="ARBA00022723"/>
    </source>
</evidence>
<dbReference type="FunFam" id="3.30.40.10:FF:000187">
    <property type="entry name" value="E3 ubiquitin-protein ligase ATL6"/>
    <property type="match status" value="1"/>
</dbReference>
<evidence type="ECO:0000256" key="4">
    <source>
        <dbReference type="ARBA" id="ARBA00012483"/>
    </source>
</evidence>
<evidence type="ECO:0000256" key="14">
    <source>
        <dbReference type="PROSITE-ProRule" id="PRU00175"/>
    </source>
</evidence>